<dbReference type="EMBL" id="MLJW01000184">
    <property type="protein sequence ID" value="OIQ94529.1"/>
    <property type="molecule type" value="Genomic_DNA"/>
</dbReference>
<keyword evidence="1" id="KW-0732">Signal</keyword>
<dbReference type="Gene3D" id="3.40.190.10">
    <property type="entry name" value="Periplasmic binding protein-like II"/>
    <property type="match status" value="2"/>
</dbReference>
<name>A0A1J5RFH5_9ZZZZ</name>
<comment type="caution">
    <text evidence="3">The sequence shown here is derived from an EMBL/GenBank/DDBJ whole genome shotgun (WGS) entry which is preliminary data.</text>
</comment>
<dbReference type="AlphaFoldDB" id="A0A1J5RFH5"/>
<evidence type="ECO:0000256" key="2">
    <source>
        <dbReference type="SAM" id="MobiDB-lite"/>
    </source>
</evidence>
<dbReference type="PANTHER" id="PTHR30006:SF2">
    <property type="entry name" value="ABC TRANSPORTER SUBSTRATE-BINDING PROTEIN"/>
    <property type="match status" value="1"/>
</dbReference>
<sequence>MSADIPSPFGDTTVTSPFGGEGLPRGGARGWDFLGTVPVPVRQPVRDGVAALLAAQGGLRACMPQGQGSPGPFQRLRFIRTLAEYPGLLVSSEQGNAFNRAFHRRHVEGGAFSGCQPETSAAVFTEAGLIDPKGWIGVYAVAPFVLLADRAKLGPLPLPGRWADLLEPCYRGQVVFSGWRPPGPGPWRQLNHFFLLAMARKFGLEGLERLLANVPTLLHSAQMPRLAGSEASVGGLYVLPWSLADLCPRRAATQVIWPADGALAYPLWLTAQQARRPRLEGLIRHFHGPGLAALLNHNRYPALCPDLPPALPPGARLAWPGWEAVRHPATARLGKSVRALAARHLERTPCG</sequence>
<reference evidence="3" key="1">
    <citation type="submission" date="2016-10" db="EMBL/GenBank/DDBJ databases">
        <title>Sequence of Gallionella enrichment culture.</title>
        <authorList>
            <person name="Poehlein A."/>
            <person name="Muehling M."/>
            <person name="Daniel R."/>
        </authorList>
    </citation>
    <scope>NUCLEOTIDE SEQUENCE</scope>
</reference>
<evidence type="ECO:0000256" key="1">
    <source>
        <dbReference type="ARBA" id="ARBA00022729"/>
    </source>
</evidence>
<evidence type="ECO:0008006" key="4">
    <source>
        <dbReference type="Google" id="ProtNLM"/>
    </source>
</evidence>
<protein>
    <recommendedName>
        <fullName evidence="4">ABC transporter substrate-binding protein</fullName>
    </recommendedName>
</protein>
<evidence type="ECO:0000313" key="3">
    <source>
        <dbReference type="EMBL" id="OIQ94529.1"/>
    </source>
</evidence>
<feature type="region of interest" description="Disordered" evidence="2">
    <location>
        <begin position="1"/>
        <end position="22"/>
    </location>
</feature>
<accession>A0A1J5RFH5</accession>
<gene>
    <name evidence="3" type="ORF">GALL_234860</name>
</gene>
<organism evidence="3">
    <name type="scientific">mine drainage metagenome</name>
    <dbReference type="NCBI Taxonomy" id="410659"/>
    <lineage>
        <taxon>unclassified sequences</taxon>
        <taxon>metagenomes</taxon>
        <taxon>ecological metagenomes</taxon>
    </lineage>
</organism>
<dbReference type="Pfam" id="PF13343">
    <property type="entry name" value="SBP_bac_6"/>
    <property type="match status" value="1"/>
</dbReference>
<dbReference type="SUPFAM" id="SSF53850">
    <property type="entry name" value="Periplasmic binding protein-like II"/>
    <property type="match status" value="1"/>
</dbReference>
<proteinExistence type="predicted"/>
<dbReference type="PANTHER" id="PTHR30006">
    <property type="entry name" value="THIAMINE-BINDING PERIPLASMIC PROTEIN-RELATED"/>
    <property type="match status" value="1"/>
</dbReference>